<dbReference type="SUPFAM" id="SSF47370">
    <property type="entry name" value="Bromodomain"/>
    <property type="match status" value="1"/>
</dbReference>
<keyword evidence="5" id="KW-0805">Transcription regulation</keyword>
<dbReference type="Gene3D" id="1.20.920.10">
    <property type="entry name" value="Bromodomain-like"/>
    <property type="match status" value="1"/>
</dbReference>
<dbReference type="PROSITE" id="PS51727">
    <property type="entry name" value="CBP_P300_HAT"/>
    <property type="match status" value="1"/>
</dbReference>
<dbReference type="SMART" id="SM01250">
    <property type="entry name" value="KAT11"/>
    <property type="match status" value="1"/>
</dbReference>
<evidence type="ECO:0000256" key="3">
    <source>
        <dbReference type="ARBA" id="ARBA00022679"/>
    </source>
</evidence>
<dbReference type="GO" id="GO:0000123">
    <property type="term" value="C:histone acetyltransferase complex"/>
    <property type="evidence" value="ECO:0007669"/>
    <property type="project" value="TreeGrafter"/>
</dbReference>
<dbReference type="InterPro" id="IPR001487">
    <property type="entry name" value="Bromodomain"/>
</dbReference>
<evidence type="ECO:0000256" key="4">
    <source>
        <dbReference type="ARBA" id="ARBA00022853"/>
    </source>
</evidence>
<dbReference type="InterPro" id="IPR036427">
    <property type="entry name" value="Bromodomain-like_sf"/>
</dbReference>
<reference evidence="14 15" key="1">
    <citation type="submission" date="2017-12" db="EMBL/GenBank/DDBJ databases">
        <title>Sequencing, de novo assembly and annotation of complete genome of a new Thraustochytrid species, strain FCC1311.</title>
        <authorList>
            <person name="Sedici K."/>
            <person name="Godart F."/>
            <person name="Aiese Cigliano R."/>
            <person name="Sanseverino W."/>
            <person name="Barakat M."/>
            <person name="Ortet P."/>
            <person name="Marechal E."/>
            <person name="Cagnac O."/>
            <person name="Amato A."/>
        </authorList>
    </citation>
    <scope>NUCLEOTIDE SEQUENCE [LARGE SCALE GENOMIC DNA]</scope>
</reference>
<feature type="compositionally biased region" description="Low complexity" evidence="11">
    <location>
        <begin position="111"/>
        <end position="125"/>
    </location>
</feature>
<dbReference type="InParanoid" id="A0A2R5G851"/>
<feature type="domain" description="CBP/p300-type HAT" evidence="13">
    <location>
        <begin position="545"/>
        <end position="1085"/>
    </location>
</feature>
<feature type="compositionally biased region" description="Basic and acidic residues" evidence="11">
    <location>
        <begin position="1479"/>
        <end position="1488"/>
    </location>
</feature>
<dbReference type="InterPro" id="IPR031162">
    <property type="entry name" value="CBP_P300_HAT"/>
</dbReference>
<feature type="region of interest" description="Disordered" evidence="11">
    <location>
        <begin position="95"/>
        <end position="147"/>
    </location>
</feature>
<keyword evidence="15" id="KW-1185">Reference proteome</keyword>
<evidence type="ECO:0000259" key="12">
    <source>
        <dbReference type="PROSITE" id="PS50014"/>
    </source>
</evidence>
<evidence type="ECO:0000256" key="11">
    <source>
        <dbReference type="SAM" id="MobiDB-lite"/>
    </source>
</evidence>
<proteinExistence type="predicted"/>
<keyword evidence="6 10" id="KW-0103">Bromodomain</keyword>
<dbReference type="GO" id="GO:0031490">
    <property type="term" value="F:chromatin DNA binding"/>
    <property type="evidence" value="ECO:0007669"/>
    <property type="project" value="TreeGrafter"/>
</dbReference>
<feature type="compositionally biased region" description="Low complexity" evidence="11">
    <location>
        <begin position="1149"/>
        <end position="1167"/>
    </location>
</feature>
<evidence type="ECO:0000256" key="6">
    <source>
        <dbReference type="ARBA" id="ARBA00023117"/>
    </source>
</evidence>
<dbReference type="InterPro" id="IPR013083">
    <property type="entry name" value="Znf_RING/FYVE/PHD"/>
</dbReference>
<evidence type="ECO:0000256" key="1">
    <source>
        <dbReference type="ARBA" id="ARBA00004123"/>
    </source>
</evidence>
<dbReference type="GO" id="GO:0005634">
    <property type="term" value="C:nucleus"/>
    <property type="evidence" value="ECO:0007669"/>
    <property type="project" value="UniProtKB-SubCell"/>
</dbReference>
<keyword evidence="8" id="KW-0539">Nucleus</keyword>
<dbReference type="PANTHER" id="PTHR13808:SF1">
    <property type="entry name" value="HISTONE ACETYLTRANSFERASE"/>
    <property type="match status" value="1"/>
</dbReference>
<dbReference type="GO" id="GO:0045944">
    <property type="term" value="P:positive regulation of transcription by RNA polymerase II"/>
    <property type="evidence" value="ECO:0007669"/>
    <property type="project" value="TreeGrafter"/>
</dbReference>
<evidence type="ECO:0000256" key="5">
    <source>
        <dbReference type="ARBA" id="ARBA00023015"/>
    </source>
</evidence>
<dbReference type="Gene3D" id="3.30.40.10">
    <property type="entry name" value="Zinc/RING finger domain, C3HC4 (zinc finger)"/>
    <property type="match status" value="1"/>
</dbReference>
<feature type="compositionally biased region" description="Basic and acidic residues" evidence="11">
    <location>
        <begin position="491"/>
        <end position="511"/>
    </location>
</feature>
<dbReference type="PANTHER" id="PTHR13808">
    <property type="entry name" value="CBP/P300-RELATED"/>
    <property type="match status" value="1"/>
</dbReference>
<comment type="caution">
    <text evidence="14">The sequence shown here is derived from an EMBL/GenBank/DDBJ whole genome shotgun (WGS) entry which is preliminary data.</text>
</comment>
<evidence type="ECO:0000259" key="13">
    <source>
        <dbReference type="PROSITE" id="PS51727"/>
    </source>
</evidence>
<feature type="region of interest" description="Disordered" evidence="11">
    <location>
        <begin position="769"/>
        <end position="802"/>
    </location>
</feature>
<feature type="compositionally biased region" description="Polar residues" evidence="11">
    <location>
        <begin position="1489"/>
        <end position="1498"/>
    </location>
</feature>
<dbReference type="Pfam" id="PF08214">
    <property type="entry name" value="HAT_KAT11"/>
    <property type="match status" value="1"/>
</dbReference>
<dbReference type="EC" id="2.3.1.48" evidence="2"/>
<evidence type="ECO:0000256" key="7">
    <source>
        <dbReference type="ARBA" id="ARBA00023163"/>
    </source>
</evidence>
<comment type="catalytic activity">
    <reaction evidence="9">
        <text>L-lysyl-[protein] + acetyl-CoA = N(6)-acetyl-L-lysyl-[protein] + CoA + H(+)</text>
        <dbReference type="Rhea" id="RHEA:45948"/>
        <dbReference type="Rhea" id="RHEA-COMP:9752"/>
        <dbReference type="Rhea" id="RHEA-COMP:10731"/>
        <dbReference type="ChEBI" id="CHEBI:15378"/>
        <dbReference type="ChEBI" id="CHEBI:29969"/>
        <dbReference type="ChEBI" id="CHEBI:57287"/>
        <dbReference type="ChEBI" id="CHEBI:57288"/>
        <dbReference type="ChEBI" id="CHEBI:61930"/>
        <dbReference type="EC" id="2.3.1.48"/>
    </reaction>
</comment>
<feature type="region of interest" description="Disordered" evidence="11">
    <location>
        <begin position="1707"/>
        <end position="1788"/>
    </location>
</feature>
<accession>A0A2R5G851</accession>
<dbReference type="EMBL" id="BEYU01000008">
    <property type="protein sequence ID" value="GBG24663.1"/>
    <property type="molecule type" value="Genomic_DNA"/>
</dbReference>
<evidence type="ECO:0000313" key="14">
    <source>
        <dbReference type="EMBL" id="GBG24663.1"/>
    </source>
</evidence>
<evidence type="ECO:0000313" key="15">
    <source>
        <dbReference type="Proteomes" id="UP000241890"/>
    </source>
</evidence>
<protein>
    <recommendedName>
        <fullName evidence="2">histone acetyltransferase</fullName>
        <ecNumber evidence="2">2.3.1.48</ecNumber>
    </recommendedName>
</protein>
<name>A0A2R5G851_9STRA</name>
<dbReference type="Pfam" id="PF00439">
    <property type="entry name" value="Bromodomain"/>
    <property type="match status" value="1"/>
</dbReference>
<dbReference type="PRINTS" id="PR00503">
    <property type="entry name" value="BROMODOMAIN"/>
</dbReference>
<feature type="region of interest" description="Disordered" evidence="11">
    <location>
        <begin position="1123"/>
        <end position="1167"/>
    </location>
</feature>
<dbReference type="InterPro" id="IPR013178">
    <property type="entry name" value="Histone_AcTrfase_Rtt109/CBP"/>
</dbReference>
<dbReference type="OrthoDB" id="899at2759"/>
<dbReference type="SMART" id="SM00297">
    <property type="entry name" value="BROMO"/>
    <property type="match status" value="1"/>
</dbReference>
<dbReference type="GO" id="GO:0005667">
    <property type="term" value="C:transcription regulator complex"/>
    <property type="evidence" value="ECO:0007669"/>
    <property type="project" value="TreeGrafter"/>
</dbReference>
<feature type="compositionally biased region" description="Polar residues" evidence="11">
    <location>
        <begin position="441"/>
        <end position="456"/>
    </location>
</feature>
<feature type="compositionally biased region" description="Low complexity" evidence="11">
    <location>
        <begin position="787"/>
        <end position="800"/>
    </location>
</feature>
<gene>
    <name evidence="14" type="ORF">FCC1311_008812</name>
</gene>
<evidence type="ECO:0000256" key="2">
    <source>
        <dbReference type="ARBA" id="ARBA00013184"/>
    </source>
</evidence>
<evidence type="ECO:0000256" key="8">
    <source>
        <dbReference type="ARBA" id="ARBA00023242"/>
    </source>
</evidence>
<feature type="compositionally biased region" description="Basic and acidic residues" evidence="11">
    <location>
        <begin position="129"/>
        <end position="147"/>
    </location>
</feature>
<feature type="compositionally biased region" description="Low complexity" evidence="11">
    <location>
        <begin position="1499"/>
        <end position="1513"/>
    </location>
</feature>
<sequence length="1911" mass="209800">MEKEAEPHMAAPETAQQEQQQQQQQQQDERAAAVPLASAAAAEPQQQNEQEQQREEREREATKKEPLEGTSLQSALKAQKLSVLRLWREWADSEASARRAQDPDADANGVASESAANDANADSKAVPLKPEDNAKTPENVVEKRRPRALSREEVQALSVVGGALMSDEDLKHHLEDLGKESNRVFTPLTLLLRRLYEHKMNRGIFNNPVDPVALQLPTYFDVVKSPMDLGTMRKKLQRHEYADLEAFGRDVELVFSNAMLFNPPRFAVHQAAKKLNKAFHADFDKLVAEHRAQEAAAATHSCESCKGATCELCGRGCLHFQEPALRCSAPCKARINRNAVYYRFGGDRGQHWCNRCYTALPEHFLGVLGQPMRKSELERRVNNDVYREPWAQCGNCSRRVHQICSLFHSSIVRSGTLFRCAICVAASRGLKSSVRHLSTNGATKADTSVPAQNTNAAEEKEDPSVSASAVPADLAVPAQSADVAAPTQVVGEKRQLEATEDPPAKRQRSEESGDANAGNGGEGNGGSVNMSSPQETVQGVLRDADPWADSLPHTAMGAYLEDQVRKVACAQASQEFADSITLRVVSSRDVVTEYEARALRWIEAQRKSCGDAYAGTDFARRFPCRSKTVLLFRRIDGIDVLCFVLYVQEYGASCPAPNKGCIYVSYLDSVAYIEPAGLRTALYQEVMVSYFRWCKARGFETCYIWACPPQRGDAYILYCHPKWQRSPGIERLRKWYAQIVQTCKDEGVVLAETNYYDKHLSQFRPLLNTRSSRGRRPPAAPGPPASAVPSTSPTSPTTAVMAGTFGPSQIQFPIETVPYFYGDYLPNEVESLLNILRNPRDGADNRLQSSVDEQIAVWWREVWGVRTHATLLQGSGKNANADVRATSATQNAQNSTGAATGDNATAAAGATTVATAGNASTTVKPTASSIPAVAPEGKGGTLEAVRSPMWKVAPTVDLEDADLHKGFASPQQRNDWLMRRLAAAIKPMSENFLVLTLNEASPLQGPSAANGGSAENALPPKVTDLGGVLLTDDTSDPDPVLPPGIFDTRMEFLDICKHNSIQFDELRRAKHSSLVLMHYHKKATRQGLKAVTPIAPDIFALLEAQVTDFQEIVKTSNLGKRNCGETGHKRSSFRGCKNYTPRKRKTVEAAPSGAASEASAPTPTQTAWTLLPSPNTYELEYSADVRSQIFMPGLKRQCKDIHDHVTTEGKTLFRNVENASGIKAMHVAYLVMGRVVSRMVPCINEGIRRLDPDVERVDEAEFLRFVGALIFFHMTTLSRSAGMMWLQVTLGQGHPLPLERFKQILKHVSAIDPSSFQTSGATFGPSTDLVESMRHFEQSLFVSTRRLTASHDGILVVDDELVGTRSKEVHQADSVKNDAVADSLLRIMHAVRHNGWEYNQAAAVESLLTDVDVFNGQRGSLRSVGMTADRGYSKSKLWSAILARGAWFLMISNTAGDPFVPLDTALKKVESAEKRLAKVRAQRRDINESRATSSSQVNASSQENTSSQENSASRENPARGKFGCQRETLENVKARAISAKVSNFDPNFVIDDAPLLGRELYAATSSVGEGTSRKSLMAIAFRDYQDCASEKPTRVLRFVTSGFSHEKKLPRTICMEPLDFPKGTRLSKDVLFYPCSTSSKSMALRTMEQALKSRGVLPLTCWQRCADWSVLRTMVLTGTTSHLLARQSPEARRFLLKTAWDVHRINERTSDDDNSDSSVSPEGASRIHEDAGSEGPDEDSDGDSGNAENEAEDHDGDGASTAELDDNDAESVTSDLEDNRGDLEEADDEGFQDGIEAFDTAVENNPNEVLRAAAESLMASWFFSRGVVTKQMKTGTINKANLFKSIQNQVWCRHIFKVGLLSREREPFLAVSSDAVAQLTAPGKGPNTSQILASVEIKTRPKLGVKASNGK</sequence>
<organism evidence="14 15">
    <name type="scientific">Hondaea fermentalgiana</name>
    <dbReference type="NCBI Taxonomy" id="2315210"/>
    <lineage>
        <taxon>Eukaryota</taxon>
        <taxon>Sar</taxon>
        <taxon>Stramenopiles</taxon>
        <taxon>Bigyra</taxon>
        <taxon>Labyrinthulomycetes</taxon>
        <taxon>Thraustochytrida</taxon>
        <taxon>Thraustochytriidae</taxon>
        <taxon>Hondaea</taxon>
    </lineage>
</organism>
<dbReference type="Proteomes" id="UP000241890">
    <property type="component" value="Unassembled WGS sequence"/>
</dbReference>
<evidence type="ECO:0000256" key="10">
    <source>
        <dbReference type="PROSITE-ProRule" id="PRU00035"/>
    </source>
</evidence>
<feature type="region of interest" description="Disordered" evidence="11">
    <location>
        <begin position="1"/>
        <end position="75"/>
    </location>
</feature>
<comment type="subcellular location">
    <subcellularLocation>
        <location evidence="1">Nucleus</location>
    </subcellularLocation>
</comment>
<feature type="region of interest" description="Disordered" evidence="11">
    <location>
        <begin position="1479"/>
        <end position="1525"/>
    </location>
</feature>
<dbReference type="PROSITE" id="PS50014">
    <property type="entry name" value="BROMODOMAIN_2"/>
    <property type="match status" value="1"/>
</dbReference>
<feature type="compositionally biased region" description="Low complexity" evidence="11">
    <location>
        <begin position="16"/>
        <end position="50"/>
    </location>
</feature>
<feature type="region of interest" description="Disordered" evidence="11">
    <location>
        <begin position="441"/>
        <end position="535"/>
    </location>
</feature>
<evidence type="ECO:0000256" key="9">
    <source>
        <dbReference type="ARBA" id="ARBA00048017"/>
    </source>
</evidence>
<keyword evidence="7" id="KW-0804">Transcription</keyword>
<feature type="compositionally biased region" description="Basic and acidic residues" evidence="11">
    <location>
        <begin position="51"/>
        <end position="67"/>
    </location>
</feature>
<keyword evidence="4" id="KW-0156">Chromatin regulator</keyword>
<dbReference type="GO" id="GO:0004402">
    <property type="term" value="F:histone acetyltransferase activity"/>
    <property type="evidence" value="ECO:0007669"/>
    <property type="project" value="InterPro"/>
</dbReference>
<dbReference type="GO" id="GO:0003713">
    <property type="term" value="F:transcription coactivator activity"/>
    <property type="evidence" value="ECO:0007669"/>
    <property type="project" value="TreeGrafter"/>
</dbReference>
<feature type="domain" description="Bromo" evidence="12">
    <location>
        <begin position="197"/>
        <end position="269"/>
    </location>
</feature>
<keyword evidence="3 14" id="KW-0808">Transferase</keyword>